<evidence type="ECO:0000256" key="2">
    <source>
        <dbReference type="SAM" id="SignalP"/>
    </source>
</evidence>
<gene>
    <name evidence="3" type="ORF">GJ700_20385</name>
</gene>
<feature type="region of interest" description="Disordered" evidence="1">
    <location>
        <begin position="25"/>
        <end position="50"/>
    </location>
</feature>
<dbReference type="RefSeq" id="WP_154377307.1">
    <property type="nucleotide sequence ID" value="NZ_WKJJ01000013.1"/>
</dbReference>
<evidence type="ECO:0000313" key="3">
    <source>
        <dbReference type="EMBL" id="MRV74070.1"/>
    </source>
</evidence>
<reference evidence="3 4" key="1">
    <citation type="submission" date="2019-11" db="EMBL/GenBank/DDBJ databases">
        <title>Novel species isolated from a subtropical stream in China.</title>
        <authorList>
            <person name="Lu H."/>
        </authorList>
    </citation>
    <scope>NUCLEOTIDE SEQUENCE [LARGE SCALE GENOMIC DNA]</scope>
    <source>
        <strain evidence="3 4">FT92W</strain>
    </source>
</reference>
<evidence type="ECO:0000313" key="4">
    <source>
        <dbReference type="Proteomes" id="UP000446768"/>
    </source>
</evidence>
<comment type="caution">
    <text evidence="3">The sequence shown here is derived from an EMBL/GenBank/DDBJ whole genome shotgun (WGS) entry which is preliminary data.</text>
</comment>
<feature type="chain" id="PRO_5031295788" evidence="2">
    <location>
        <begin position="23"/>
        <end position="182"/>
    </location>
</feature>
<proteinExistence type="predicted"/>
<dbReference type="EMBL" id="WKJJ01000013">
    <property type="protein sequence ID" value="MRV74070.1"/>
    <property type="molecule type" value="Genomic_DNA"/>
</dbReference>
<sequence length="182" mass="18832">MKLQLIPSALVLAAILTAPAYAQSSQASDATPPGPAAQATAAATAAAPAAEPAAPPPASVVFLDSSLFDNALSSQLAAGKDQVEVAITGKISLNAIPGRMDKWITAVASKGEVALTQQADAPLKPKFVLGLLPTIFSFIKMARTESLIDPASKYNASIQYHLDRSGEAVIDKIVFVKKPPKQ</sequence>
<dbReference type="Proteomes" id="UP000446768">
    <property type="component" value="Unassembled WGS sequence"/>
</dbReference>
<name>A0A7X2LT08_9BURK</name>
<evidence type="ECO:0000256" key="1">
    <source>
        <dbReference type="SAM" id="MobiDB-lite"/>
    </source>
</evidence>
<feature type="compositionally biased region" description="Low complexity" evidence="1">
    <location>
        <begin position="36"/>
        <end position="50"/>
    </location>
</feature>
<keyword evidence="4" id="KW-1185">Reference proteome</keyword>
<protein>
    <submittedName>
        <fullName evidence="3">Uncharacterized protein</fullName>
    </submittedName>
</protein>
<keyword evidence="2" id="KW-0732">Signal</keyword>
<feature type="signal peptide" evidence="2">
    <location>
        <begin position="1"/>
        <end position="22"/>
    </location>
</feature>
<dbReference type="AlphaFoldDB" id="A0A7X2LT08"/>
<accession>A0A7X2LT08</accession>
<organism evidence="3 4">
    <name type="scientific">Pseudoduganella rivuli</name>
    <dbReference type="NCBI Taxonomy" id="2666085"/>
    <lineage>
        <taxon>Bacteria</taxon>
        <taxon>Pseudomonadati</taxon>
        <taxon>Pseudomonadota</taxon>
        <taxon>Betaproteobacteria</taxon>
        <taxon>Burkholderiales</taxon>
        <taxon>Oxalobacteraceae</taxon>
        <taxon>Telluria group</taxon>
        <taxon>Pseudoduganella</taxon>
    </lineage>
</organism>